<gene>
    <name evidence="1" type="ORF">JOB18_021822</name>
</gene>
<organism evidence="1 2">
    <name type="scientific">Solea senegalensis</name>
    <name type="common">Senegalese sole</name>
    <dbReference type="NCBI Taxonomy" id="28829"/>
    <lineage>
        <taxon>Eukaryota</taxon>
        <taxon>Metazoa</taxon>
        <taxon>Chordata</taxon>
        <taxon>Craniata</taxon>
        <taxon>Vertebrata</taxon>
        <taxon>Euteleostomi</taxon>
        <taxon>Actinopterygii</taxon>
        <taxon>Neopterygii</taxon>
        <taxon>Teleostei</taxon>
        <taxon>Neoteleostei</taxon>
        <taxon>Acanthomorphata</taxon>
        <taxon>Carangaria</taxon>
        <taxon>Pleuronectiformes</taxon>
        <taxon>Pleuronectoidei</taxon>
        <taxon>Soleidae</taxon>
        <taxon>Solea</taxon>
    </lineage>
</organism>
<dbReference type="AlphaFoldDB" id="A0AAV6RHU7"/>
<dbReference type="EMBL" id="JAGKHQ010000011">
    <property type="protein sequence ID" value="KAG7505041.1"/>
    <property type="molecule type" value="Genomic_DNA"/>
</dbReference>
<name>A0AAV6RHU7_SOLSE</name>
<reference evidence="1" key="2">
    <citation type="submission" date="2021-03" db="EMBL/GenBank/DDBJ databases">
        <authorList>
            <person name="Guerrero-Cozar I."/>
            <person name="Gomez-Garrido J."/>
            <person name="Berbel C."/>
            <person name="Martinez-Blanch J.F."/>
            <person name="Alioto T."/>
            <person name="Claros M.G."/>
            <person name="Gagnaire P.A."/>
            <person name="Manchado M."/>
        </authorList>
    </citation>
    <scope>NUCLEOTIDE SEQUENCE</scope>
    <source>
        <strain evidence="1">Sse05_10M</strain>
        <tissue evidence="1">Blood</tissue>
    </source>
</reference>
<dbReference type="Proteomes" id="UP000693946">
    <property type="component" value="Linkage Group LG19"/>
</dbReference>
<evidence type="ECO:0000313" key="2">
    <source>
        <dbReference type="Proteomes" id="UP000693946"/>
    </source>
</evidence>
<evidence type="ECO:0000313" key="1">
    <source>
        <dbReference type="EMBL" id="KAG7505041.1"/>
    </source>
</evidence>
<sequence>MCRYRRGVALLLTHTQRLSPVLRIAAAPNSVNMASALGRLARLSVLRRGRASPLTRSDGQGMAVTSRRTAVCTSSGAILPKPRKVSVETSSCDQTQSRDREGVVFHYKSSLHKLLLSMN</sequence>
<proteinExistence type="predicted"/>
<accession>A0AAV6RHU7</accession>
<comment type="caution">
    <text evidence="1">The sequence shown here is derived from an EMBL/GenBank/DDBJ whole genome shotgun (WGS) entry which is preliminary data.</text>
</comment>
<protein>
    <submittedName>
        <fullName evidence="1">Uncharacterized protein</fullName>
    </submittedName>
</protein>
<keyword evidence="2" id="KW-1185">Reference proteome</keyword>
<reference evidence="1 2" key="1">
    <citation type="journal article" date="2021" name="Sci. Rep.">
        <title>Chromosome anchoring in Senegalese sole (Solea senegalensis) reveals sex-associated markers and genome rearrangements in flatfish.</title>
        <authorList>
            <person name="Guerrero-Cozar I."/>
            <person name="Gomez-Garrido J."/>
            <person name="Berbel C."/>
            <person name="Martinez-Blanch J.F."/>
            <person name="Alioto T."/>
            <person name="Claros M.G."/>
            <person name="Gagnaire P.A."/>
            <person name="Manchado M."/>
        </authorList>
    </citation>
    <scope>NUCLEOTIDE SEQUENCE [LARGE SCALE GENOMIC DNA]</scope>
    <source>
        <strain evidence="1">Sse05_10M</strain>
    </source>
</reference>
<dbReference type="EMBL" id="JAGKHQ010000011">
    <property type="protein sequence ID" value="KAG7505042.1"/>
    <property type="molecule type" value="Genomic_DNA"/>
</dbReference>